<sequence>MDSGLLRLRLRLPPGGVMSGGTVVFEPRDGMYRLVVNGKPLEGEPGQPLRFETAAEAERVRDSREQLFGGRR</sequence>
<name>A0A931B6Z0_9ACTN</name>
<protein>
    <submittedName>
        <fullName evidence="1">Uncharacterized protein</fullName>
    </submittedName>
</protein>
<evidence type="ECO:0000313" key="1">
    <source>
        <dbReference type="EMBL" id="MBF9068993.1"/>
    </source>
</evidence>
<dbReference type="AlphaFoldDB" id="A0A931B6Z0"/>
<keyword evidence="2" id="KW-1185">Reference proteome</keyword>
<organism evidence="1 2">
    <name type="scientific">Streptacidiphilus fuscans</name>
    <dbReference type="NCBI Taxonomy" id="2789292"/>
    <lineage>
        <taxon>Bacteria</taxon>
        <taxon>Bacillati</taxon>
        <taxon>Actinomycetota</taxon>
        <taxon>Actinomycetes</taxon>
        <taxon>Kitasatosporales</taxon>
        <taxon>Streptomycetaceae</taxon>
        <taxon>Streptacidiphilus</taxon>
    </lineage>
</organism>
<accession>A0A931B6Z0</accession>
<dbReference type="RefSeq" id="WP_196194184.1">
    <property type="nucleotide sequence ID" value="NZ_JADPRT010000005.1"/>
</dbReference>
<proteinExistence type="predicted"/>
<dbReference type="EMBL" id="JADPRT010000005">
    <property type="protein sequence ID" value="MBF9068993.1"/>
    <property type="molecule type" value="Genomic_DNA"/>
</dbReference>
<dbReference type="Proteomes" id="UP000657385">
    <property type="component" value="Unassembled WGS sequence"/>
</dbReference>
<reference evidence="1" key="1">
    <citation type="submission" date="2020-11" db="EMBL/GenBank/DDBJ databases">
        <title>Isolation and identification of active actinomycetes.</title>
        <authorList>
            <person name="Yu B."/>
        </authorList>
    </citation>
    <scope>NUCLEOTIDE SEQUENCE</scope>
    <source>
        <strain evidence="1">NEAU-YB345</strain>
    </source>
</reference>
<gene>
    <name evidence="1" type="ORF">I2501_13260</name>
</gene>
<evidence type="ECO:0000313" key="2">
    <source>
        <dbReference type="Proteomes" id="UP000657385"/>
    </source>
</evidence>
<comment type="caution">
    <text evidence="1">The sequence shown here is derived from an EMBL/GenBank/DDBJ whole genome shotgun (WGS) entry which is preliminary data.</text>
</comment>